<dbReference type="Proteomes" id="UP000821845">
    <property type="component" value="Chromosome 9"/>
</dbReference>
<gene>
    <name evidence="1" type="ORF">HPB50_013421</name>
</gene>
<name>A0ACB7RII9_HYAAI</name>
<comment type="caution">
    <text evidence="1">The sequence shown here is derived from an EMBL/GenBank/DDBJ whole genome shotgun (WGS) entry which is preliminary data.</text>
</comment>
<accession>A0ACB7RII9</accession>
<proteinExistence type="predicted"/>
<evidence type="ECO:0000313" key="1">
    <source>
        <dbReference type="EMBL" id="KAH6922381.1"/>
    </source>
</evidence>
<evidence type="ECO:0000313" key="2">
    <source>
        <dbReference type="Proteomes" id="UP000821845"/>
    </source>
</evidence>
<dbReference type="EMBL" id="CM023489">
    <property type="protein sequence ID" value="KAH6922381.1"/>
    <property type="molecule type" value="Genomic_DNA"/>
</dbReference>
<sequence length="318" mass="36087">MPQKCFKDMTHLEQEYFESRQDRNNDGSECSAFEGERRAAGDDPLRGGTRQSSNRSEETNGRERRSHRPREATETLHLKSGDEVDEPSHQAGIERQHPKKWFAHFNPVNLAPSLSRNSGDESGVTNGGGASAQEGQSDGPFGGLTPERRLQELRVEMERLSQMMSGSSQRSMPEFGRRDPCSELRRYSKVLSGVLPKFPTEAEAPVWFESVESALEAYEVPREFWGLLVFPLVAERVPYLSTRLSPAQHRDYSVIKETVLDELKLSAGEYLKRFLGSEKRANEGWRPFATRLQSYLHFYLGAREVSTFEALVELLVDD</sequence>
<keyword evidence="2" id="KW-1185">Reference proteome</keyword>
<organism evidence="1 2">
    <name type="scientific">Hyalomma asiaticum</name>
    <name type="common">Tick</name>
    <dbReference type="NCBI Taxonomy" id="266040"/>
    <lineage>
        <taxon>Eukaryota</taxon>
        <taxon>Metazoa</taxon>
        <taxon>Ecdysozoa</taxon>
        <taxon>Arthropoda</taxon>
        <taxon>Chelicerata</taxon>
        <taxon>Arachnida</taxon>
        <taxon>Acari</taxon>
        <taxon>Parasitiformes</taxon>
        <taxon>Ixodida</taxon>
        <taxon>Ixodoidea</taxon>
        <taxon>Ixodidae</taxon>
        <taxon>Hyalomminae</taxon>
        <taxon>Hyalomma</taxon>
    </lineage>
</organism>
<protein>
    <submittedName>
        <fullName evidence="1">Uncharacterized protein</fullName>
    </submittedName>
</protein>
<reference evidence="1" key="1">
    <citation type="submission" date="2020-05" db="EMBL/GenBank/DDBJ databases">
        <title>Large-scale comparative analyses of tick genomes elucidate their genetic diversity and vector capacities.</title>
        <authorList>
            <person name="Jia N."/>
            <person name="Wang J."/>
            <person name="Shi W."/>
            <person name="Du L."/>
            <person name="Sun Y."/>
            <person name="Zhan W."/>
            <person name="Jiang J."/>
            <person name="Wang Q."/>
            <person name="Zhang B."/>
            <person name="Ji P."/>
            <person name="Sakyi L.B."/>
            <person name="Cui X."/>
            <person name="Yuan T."/>
            <person name="Jiang B."/>
            <person name="Yang W."/>
            <person name="Lam T.T.-Y."/>
            <person name="Chang Q."/>
            <person name="Ding S."/>
            <person name="Wang X."/>
            <person name="Zhu J."/>
            <person name="Ruan X."/>
            <person name="Zhao L."/>
            <person name="Wei J."/>
            <person name="Que T."/>
            <person name="Du C."/>
            <person name="Cheng J."/>
            <person name="Dai P."/>
            <person name="Han X."/>
            <person name="Huang E."/>
            <person name="Gao Y."/>
            <person name="Liu J."/>
            <person name="Shao H."/>
            <person name="Ye R."/>
            <person name="Li L."/>
            <person name="Wei W."/>
            <person name="Wang X."/>
            <person name="Wang C."/>
            <person name="Yang T."/>
            <person name="Huo Q."/>
            <person name="Li W."/>
            <person name="Guo W."/>
            <person name="Chen H."/>
            <person name="Zhou L."/>
            <person name="Ni X."/>
            <person name="Tian J."/>
            <person name="Zhou Y."/>
            <person name="Sheng Y."/>
            <person name="Liu T."/>
            <person name="Pan Y."/>
            <person name="Xia L."/>
            <person name="Li J."/>
            <person name="Zhao F."/>
            <person name="Cao W."/>
        </authorList>
    </citation>
    <scope>NUCLEOTIDE SEQUENCE</scope>
    <source>
        <strain evidence="1">Hyas-2018</strain>
    </source>
</reference>